<comment type="caution">
    <text evidence="1">The sequence shown here is derived from an EMBL/GenBank/DDBJ whole genome shotgun (WGS) entry which is preliminary data.</text>
</comment>
<dbReference type="EMBL" id="PIPM01000001">
    <property type="protein sequence ID" value="RUO36292.1"/>
    <property type="molecule type" value="Genomic_DNA"/>
</dbReference>
<accession>A0A432WR56</accession>
<gene>
    <name evidence="1" type="ORF">CWE11_00285</name>
</gene>
<proteinExistence type="predicted"/>
<dbReference type="Pfam" id="PF13617">
    <property type="entry name" value="Lipoprotein_19"/>
    <property type="match status" value="1"/>
</dbReference>
<dbReference type="InterPro" id="IPR025985">
    <property type="entry name" value="YnbE"/>
</dbReference>
<keyword evidence="1" id="KW-0449">Lipoprotein</keyword>
<protein>
    <submittedName>
        <fullName evidence="1">YnbE family lipoprotein</fullName>
    </submittedName>
</protein>
<organism evidence="1 2">
    <name type="scientific">Aliidiomarina sanyensis</name>
    <dbReference type="NCBI Taxonomy" id="1249555"/>
    <lineage>
        <taxon>Bacteria</taxon>
        <taxon>Pseudomonadati</taxon>
        <taxon>Pseudomonadota</taxon>
        <taxon>Gammaproteobacteria</taxon>
        <taxon>Alteromonadales</taxon>
        <taxon>Idiomarinaceae</taxon>
        <taxon>Aliidiomarina</taxon>
    </lineage>
</organism>
<dbReference type="Proteomes" id="UP000288405">
    <property type="component" value="Unassembled WGS sequence"/>
</dbReference>
<dbReference type="OrthoDB" id="9807866at2"/>
<name>A0A432WR56_9GAMM</name>
<dbReference type="RefSeq" id="WP_126775604.1">
    <property type="nucleotide sequence ID" value="NZ_PIPM01000001.1"/>
</dbReference>
<dbReference type="AlphaFoldDB" id="A0A432WR56"/>
<keyword evidence="2" id="KW-1185">Reference proteome</keyword>
<sequence length="73" mass="8026">MQTLNAARHIRRSLALGIGVLGLGFFTTGCTPTVQVATPEPITINLNVKIEHEIYIRVARELDQIFSESSGLF</sequence>
<evidence type="ECO:0000313" key="1">
    <source>
        <dbReference type="EMBL" id="RUO36292.1"/>
    </source>
</evidence>
<reference evidence="1 2" key="1">
    <citation type="journal article" date="2011" name="Front. Microbiol.">
        <title>Genomic signatures of strain selection and enhancement in Bacillus atrophaeus var. globigii, a historical biowarfare simulant.</title>
        <authorList>
            <person name="Gibbons H.S."/>
            <person name="Broomall S.M."/>
            <person name="McNew L.A."/>
            <person name="Daligault H."/>
            <person name="Chapman C."/>
            <person name="Bruce D."/>
            <person name="Karavis M."/>
            <person name="Krepps M."/>
            <person name="McGregor P.A."/>
            <person name="Hong C."/>
            <person name="Park K.H."/>
            <person name="Akmal A."/>
            <person name="Feldman A."/>
            <person name="Lin J.S."/>
            <person name="Chang W.E."/>
            <person name="Higgs B.W."/>
            <person name="Demirev P."/>
            <person name="Lindquist J."/>
            <person name="Liem A."/>
            <person name="Fochler E."/>
            <person name="Read T.D."/>
            <person name="Tapia R."/>
            <person name="Johnson S."/>
            <person name="Bishop-Lilly K.A."/>
            <person name="Detter C."/>
            <person name="Han C."/>
            <person name="Sozhamannan S."/>
            <person name="Rosenzweig C.N."/>
            <person name="Skowronski E.W."/>
        </authorList>
    </citation>
    <scope>NUCLEOTIDE SEQUENCE [LARGE SCALE GENOMIC DNA]</scope>
    <source>
        <strain evidence="1 2">GYP-17</strain>
    </source>
</reference>
<evidence type="ECO:0000313" key="2">
    <source>
        <dbReference type="Proteomes" id="UP000288405"/>
    </source>
</evidence>